<name>A0A117J469_TRASO</name>
<feature type="transmembrane region" description="Helical" evidence="1">
    <location>
        <begin position="174"/>
        <end position="191"/>
    </location>
</feature>
<dbReference type="STRING" id="1299998.AUL39_09420"/>
<dbReference type="EMBL" id="LOJF01000011">
    <property type="protein sequence ID" value="KUH57896.1"/>
    <property type="molecule type" value="Genomic_DNA"/>
</dbReference>
<keyword evidence="1" id="KW-0472">Membrane</keyword>
<dbReference type="AlphaFoldDB" id="A0A117J469"/>
<evidence type="ECO:0008006" key="4">
    <source>
        <dbReference type="Google" id="ProtNLM"/>
    </source>
</evidence>
<evidence type="ECO:0000256" key="1">
    <source>
        <dbReference type="SAM" id="Phobius"/>
    </source>
</evidence>
<evidence type="ECO:0000313" key="2">
    <source>
        <dbReference type="EMBL" id="KUH57896.1"/>
    </source>
</evidence>
<dbReference type="Pfam" id="PF14808">
    <property type="entry name" value="TMEM164"/>
    <property type="match status" value="1"/>
</dbReference>
<keyword evidence="3" id="KW-1185">Reference proteome</keyword>
<gene>
    <name evidence="2" type="ORF">AUL39_09420</name>
</gene>
<keyword evidence="1" id="KW-1133">Transmembrane helix</keyword>
<feature type="transmembrane region" description="Helical" evidence="1">
    <location>
        <begin position="116"/>
        <end position="134"/>
    </location>
</feature>
<keyword evidence="1" id="KW-0812">Transmembrane</keyword>
<dbReference type="RefSeq" id="WP_059055645.1">
    <property type="nucleotide sequence ID" value="NZ_LOJF01000011.1"/>
</dbReference>
<evidence type="ECO:0000313" key="3">
    <source>
        <dbReference type="Proteomes" id="UP000054078"/>
    </source>
</evidence>
<accession>A0A117J469</accession>
<proteinExistence type="predicted"/>
<comment type="caution">
    <text evidence="2">The sequence shown here is derived from an EMBL/GenBank/DDBJ whole genome shotgun (WGS) entry which is preliminary data.</text>
</comment>
<feature type="transmembrane region" description="Helical" evidence="1">
    <location>
        <begin position="59"/>
        <end position="77"/>
    </location>
</feature>
<feature type="transmembrane region" description="Helical" evidence="1">
    <location>
        <begin position="27"/>
        <end position="47"/>
    </location>
</feature>
<reference evidence="2 3" key="1">
    <citation type="submission" date="2015-12" db="EMBL/GenBank/DDBJ databases">
        <title>Draft Genome Sequence of Olsenella scatoligenes SK9K4T; a Producer of 3-Methylindole- (skatole) and 4-Methylphenol- (p-cresol) Isolated from Pig Feces.</title>
        <authorList>
            <person name="Li X."/>
            <person name="Borg B."/>
            <person name="Canibe N."/>
        </authorList>
    </citation>
    <scope>NUCLEOTIDE SEQUENCE [LARGE SCALE GENOMIC DNA]</scope>
    <source>
        <strain evidence="2 3">SK9K4</strain>
    </source>
</reference>
<dbReference type="OrthoDB" id="3190679at2"/>
<feature type="transmembrane region" description="Helical" evidence="1">
    <location>
        <begin position="89"/>
        <end position="107"/>
    </location>
</feature>
<organism evidence="2 3">
    <name type="scientific">Tractidigestivibacter scatoligenes</name>
    <name type="common">Olsenella scatoligenes</name>
    <dbReference type="NCBI Taxonomy" id="1299998"/>
    <lineage>
        <taxon>Bacteria</taxon>
        <taxon>Bacillati</taxon>
        <taxon>Actinomycetota</taxon>
        <taxon>Coriobacteriia</taxon>
        <taxon>Coriobacteriales</taxon>
        <taxon>Atopobiaceae</taxon>
        <taxon>Tractidigestivibacter</taxon>
    </lineage>
</organism>
<sequence>MSVEKVIVAEPLLWGGQGFSMFGPWHLLWLAICATVIALLVHGYRSLPADDSWHGGRRWLVLVAAIVPNALLLWGDVLKVQTGTFSPNWWPLHLCNIAEYICLWHALAPSRVTRELLLCFGLTGGLCAMLFPGWTYCPPYTLPCISGFMEHAFIFSVSLMALDDPHKAPKWRDAWISLAASALYLVFFRWFNGMFDTNFGFVTSPAVGSPLEWWERAFGNPGYLVPYMASFVVAVVLLHAWQASRRRGVEGDAS</sequence>
<dbReference type="Proteomes" id="UP000054078">
    <property type="component" value="Unassembled WGS sequence"/>
</dbReference>
<protein>
    <recommendedName>
        <fullName evidence="4">TIGR02206 family membrane protein</fullName>
    </recommendedName>
</protein>
<feature type="transmembrane region" description="Helical" evidence="1">
    <location>
        <begin position="223"/>
        <end position="241"/>
    </location>
</feature>
<feature type="transmembrane region" description="Helical" evidence="1">
    <location>
        <begin position="140"/>
        <end position="162"/>
    </location>
</feature>